<keyword evidence="3" id="KW-1185">Reference proteome</keyword>
<name>A0A1E5G0Y1_9FIRM</name>
<evidence type="ECO:0000259" key="1">
    <source>
        <dbReference type="PROSITE" id="PS51272"/>
    </source>
</evidence>
<gene>
    <name evidence="2" type="ORF">BHF68_07965</name>
</gene>
<evidence type="ECO:0000313" key="3">
    <source>
        <dbReference type="Proteomes" id="UP000094296"/>
    </source>
</evidence>
<dbReference type="EMBL" id="MIJE01000031">
    <property type="protein sequence ID" value="OEF96572.1"/>
    <property type="molecule type" value="Genomic_DNA"/>
</dbReference>
<dbReference type="Pfam" id="PF14504">
    <property type="entry name" value="CAP_assoc_N"/>
    <property type="match status" value="1"/>
</dbReference>
<evidence type="ECO:0000313" key="2">
    <source>
        <dbReference type="EMBL" id="OEF96572.1"/>
    </source>
</evidence>
<dbReference type="PANTHER" id="PTHR31157:SF1">
    <property type="entry name" value="SCP DOMAIN-CONTAINING PROTEIN"/>
    <property type="match status" value="1"/>
</dbReference>
<feature type="domain" description="SLH" evidence="1">
    <location>
        <begin position="82"/>
        <end position="145"/>
    </location>
</feature>
<dbReference type="Proteomes" id="UP000094296">
    <property type="component" value="Unassembled WGS sequence"/>
</dbReference>
<dbReference type="InterPro" id="IPR014044">
    <property type="entry name" value="CAP_dom"/>
</dbReference>
<dbReference type="InterPro" id="IPR001119">
    <property type="entry name" value="SLH_dom"/>
</dbReference>
<dbReference type="PANTHER" id="PTHR31157">
    <property type="entry name" value="SCP DOMAIN-CONTAINING PROTEIN"/>
    <property type="match status" value="1"/>
</dbReference>
<dbReference type="RefSeq" id="WP_069643581.1">
    <property type="nucleotide sequence ID" value="NZ_MIJE01000031.1"/>
</dbReference>
<dbReference type="InterPro" id="IPR035940">
    <property type="entry name" value="CAP_sf"/>
</dbReference>
<dbReference type="CDD" id="cd05379">
    <property type="entry name" value="CAP_bacterial"/>
    <property type="match status" value="1"/>
</dbReference>
<accession>A0A1E5G0Y1</accession>
<protein>
    <recommendedName>
        <fullName evidence="1">SLH domain-containing protein</fullName>
    </recommendedName>
</protein>
<dbReference type="SUPFAM" id="SSF55797">
    <property type="entry name" value="PR-1-like"/>
    <property type="match status" value="1"/>
</dbReference>
<proteinExistence type="predicted"/>
<dbReference type="InterPro" id="IPR029410">
    <property type="entry name" value="CAP_assoc"/>
</dbReference>
<sequence>MKSIRWQGVLYVLLIISLISITFGQPAFSTTIYNQTKAEELQKLGILRGSDQGFELERSLSRVEGSVMLVRLLGDEQYALNRKYAHPFVDVPGWANDYIGYLYKKGLTRGVSADRFASSDLMTAAQYGTFVLRALGYSDSLGDFQWNLAVDKLVEINSIPGIDAERATSRTFLRDDMVSFSYYALDTLQKGTTFTLKDKLIEKGAIAKQRDDVINIQGIAIGDPLNDLIALRGNPNRIDASQYDFDWYIYNNNYQQYLQAGVKDNRIVALTSNVLPWRGLGLDHQSNRVKVRSILGEPLDGILIDNTKYAETANDRDVYLISEQYYIYVYYDLFDNDKVEAILLLDKKSRETLSGIYSSGSSDLAKAFELQVLDLLNATRVKRGLTTMTWSNQAADVARNHSRDMMQRGYFDHTNQSGETFVNRMQNAGIAFHSVAENLAAGGEDAIRAHAQWMNSAGHRVNMLSQQTYLGVGVSFGGEYKVYFTQNFFTP</sequence>
<dbReference type="OrthoDB" id="9783944at2"/>
<dbReference type="STRING" id="766136.BHF68_07965"/>
<dbReference type="Pfam" id="PF00188">
    <property type="entry name" value="CAP"/>
    <property type="match status" value="1"/>
</dbReference>
<comment type="caution">
    <text evidence="2">The sequence shown here is derived from an EMBL/GenBank/DDBJ whole genome shotgun (WGS) entry which is preliminary data.</text>
</comment>
<dbReference type="AlphaFoldDB" id="A0A1E5G0Y1"/>
<dbReference type="Gene3D" id="3.40.33.10">
    <property type="entry name" value="CAP"/>
    <property type="match status" value="1"/>
</dbReference>
<dbReference type="PROSITE" id="PS51272">
    <property type="entry name" value="SLH"/>
    <property type="match status" value="1"/>
</dbReference>
<organism evidence="2 3">
    <name type="scientific">Desulfuribacillus alkaliarsenatis</name>
    <dbReference type="NCBI Taxonomy" id="766136"/>
    <lineage>
        <taxon>Bacteria</taxon>
        <taxon>Bacillati</taxon>
        <taxon>Bacillota</taxon>
        <taxon>Desulfuribacillia</taxon>
        <taxon>Desulfuribacillales</taxon>
        <taxon>Desulfuribacillaceae</taxon>
        <taxon>Desulfuribacillus</taxon>
    </lineage>
</organism>
<reference evidence="2 3" key="1">
    <citation type="submission" date="2016-09" db="EMBL/GenBank/DDBJ databases">
        <title>Draft genome sequence for the type strain of Desulfuribacillus alkaliarsenatis AHT28, an obligately anaerobic, sulfidogenic bacterium isolated from Russian soda lake sediments.</title>
        <authorList>
            <person name="Abin C.A."/>
            <person name="Hollibaugh J.T."/>
        </authorList>
    </citation>
    <scope>NUCLEOTIDE SEQUENCE [LARGE SCALE GENOMIC DNA]</scope>
    <source>
        <strain evidence="2 3">AHT28</strain>
    </source>
</reference>